<organism evidence="1 2">
    <name type="scientific">Aspergillus cavernicola</name>
    <dbReference type="NCBI Taxonomy" id="176166"/>
    <lineage>
        <taxon>Eukaryota</taxon>
        <taxon>Fungi</taxon>
        <taxon>Dikarya</taxon>
        <taxon>Ascomycota</taxon>
        <taxon>Pezizomycotina</taxon>
        <taxon>Eurotiomycetes</taxon>
        <taxon>Eurotiomycetidae</taxon>
        <taxon>Eurotiales</taxon>
        <taxon>Aspergillaceae</taxon>
        <taxon>Aspergillus</taxon>
        <taxon>Aspergillus subgen. Nidulantes</taxon>
    </lineage>
</organism>
<name>A0ABR4IME4_9EURO</name>
<dbReference type="SUPFAM" id="SSF56112">
    <property type="entry name" value="Protein kinase-like (PK-like)"/>
    <property type="match status" value="1"/>
</dbReference>
<protein>
    <recommendedName>
        <fullName evidence="3">Protein kinase domain-containing protein</fullName>
    </recommendedName>
</protein>
<accession>A0ABR4IME4</accession>
<dbReference type="Proteomes" id="UP001610335">
    <property type="component" value="Unassembled WGS sequence"/>
</dbReference>
<reference evidence="1 2" key="1">
    <citation type="submission" date="2024-07" db="EMBL/GenBank/DDBJ databases">
        <title>Section-level genome sequencing and comparative genomics of Aspergillus sections Usti and Cavernicolus.</title>
        <authorList>
            <consortium name="Lawrence Berkeley National Laboratory"/>
            <person name="Nybo J.L."/>
            <person name="Vesth T.C."/>
            <person name="Theobald S."/>
            <person name="Frisvad J.C."/>
            <person name="Larsen T.O."/>
            <person name="Kjaerboelling I."/>
            <person name="Rothschild-Mancinelli K."/>
            <person name="Lyhne E.K."/>
            <person name="Kogle M.E."/>
            <person name="Barry K."/>
            <person name="Clum A."/>
            <person name="Na H."/>
            <person name="Ledsgaard L."/>
            <person name="Lin J."/>
            <person name="Lipzen A."/>
            <person name="Kuo A."/>
            <person name="Riley R."/>
            <person name="Mondo S."/>
            <person name="LaButti K."/>
            <person name="Haridas S."/>
            <person name="Pangalinan J."/>
            <person name="Salamov A.A."/>
            <person name="Simmons B.A."/>
            <person name="Magnuson J.K."/>
            <person name="Chen J."/>
            <person name="Drula E."/>
            <person name="Henrissat B."/>
            <person name="Wiebenga A."/>
            <person name="Lubbers R.J."/>
            <person name="Gomes A.C."/>
            <person name="Makela M.R."/>
            <person name="Stajich J."/>
            <person name="Grigoriev I.V."/>
            <person name="Mortensen U.H."/>
            <person name="De vries R.P."/>
            <person name="Baker S.E."/>
            <person name="Andersen M.R."/>
        </authorList>
    </citation>
    <scope>NUCLEOTIDE SEQUENCE [LARGE SCALE GENOMIC DNA]</scope>
    <source>
        <strain evidence="1 2">CBS 600.67</strain>
    </source>
</reference>
<proteinExistence type="predicted"/>
<keyword evidence="2" id="KW-1185">Reference proteome</keyword>
<dbReference type="InterPro" id="IPR011009">
    <property type="entry name" value="Kinase-like_dom_sf"/>
</dbReference>
<sequence length="449" mass="52664">MQKADWANTFFSDNPPEFIREVDDSPKFRKFCPDDDQWMLGQLVDKTRPIDGDKLQVFWLRSNGRRKYVAKVFTDYTPEQAGQQLWRLRIPKSQSRIDSAVHEFDRFSREARAYSHIERFCPSQEQIYFPRFHGVLTDLERSRFSSGYVHQRAIVLEAVKPDLRSRRILAADIPLKSDFFQHILLSPFEHEWYCSLLCDRLRRLAALHQIGITHADVKDCHFRLPGDFYDTVLYDFSESYTFSSKWPFRVNAGKPRPLKIISEGERKCVELQIKTRAMARDLHSYFVESMPEHIVEDALWQPLDEEKGLLEFIILKVRTRPDYFSMPSMNSVFPFLESIRPETDLTWHIRRGRLLNCYESVWASFKAKDHSSSITFHGEPDFETLGPDPRYYLLCLVPQGWNMLSLTTADSDSNDVGLYEKLRQACLLFVSSRLPGNIVKQQDFFAKGE</sequence>
<dbReference type="EMBL" id="JBFXLS010000018">
    <property type="protein sequence ID" value="KAL2828939.1"/>
    <property type="molecule type" value="Genomic_DNA"/>
</dbReference>
<comment type="caution">
    <text evidence="1">The sequence shown here is derived from an EMBL/GenBank/DDBJ whole genome shotgun (WGS) entry which is preliminary data.</text>
</comment>
<gene>
    <name evidence="1" type="ORF">BDW59DRAFT_142548</name>
</gene>
<evidence type="ECO:0000313" key="1">
    <source>
        <dbReference type="EMBL" id="KAL2828939.1"/>
    </source>
</evidence>
<evidence type="ECO:0000313" key="2">
    <source>
        <dbReference type="Proteomes" id="UP001610335"/>
    </source>
</evidence>
<evidence type="ECO:0008006" key="3">
    <source>
        <dbReference type="Google" id="ProtNLM"/>
    </source>
</evidence>